<keyword evidence="3" id="KW-1185">Reference proteome</keyword>
<dbReference type="PATRIC" id="fig|33995.3.peg.4169"/>
<dbReference type="EMBL" id="LHUQ01000072">
    <property type="protein sequence ID" value="KON62739.1"/>
    <property type="molecule type" value="Genomic_DNA"/>
</dbReference>
<accession>A0A0M0EBV7</accession>
<comment type="caution">
    <text evidence="2">The sequence shown here is derived from an EMBL/GenBank/DDBJ whole genome shotgun (WGS) entry which is preliminary data.</text>
</comment>
<organism evidence="2 3">
    <name type="scientific">Komagataeibacter europaeus</name>
    <name type="common">Gluconacetobacter europaeus</name>
    <dbReference type="NCBI Taxonomy" id="33995"/>
    <lineage>
        <taxon>Bacteria</taxon>
        <taxon>Pseudomonadati</taxon>
        <taxon>Pseudomonadota</taxon>
        <taxon>Alphaproteobacteria</taxon>
        <taxon>Acetobacterales</taxon>
        <taxon>Acetobacteraceae</taxon>
        <taxon>Komagataeibacter</taxon>
    </lineage>
</organism>
<sequence length="108" mass="11958">MKCPYCAESVKADAIKCKHCGSDILGVDTSEEKPQKEQSVSLNGGVVNQQYVVDFAARLKAKMPKAKASSIMITFMPEINEVKGNLPPSIQKKFELDLETELLRITKK</sequence>
<dbReference type="STRING" id="33995.KOEU_37670"/>
<dbReference type="InterPro" id="IPR059113">
    <property type="entry name" value="Znf_ribbon"/>
</dbReference>
<feature type="domain" description="Putative zinc-ribbon" evidence="1">
    <location>
        <begin position="2"/>
        <end position="24"/>
    </location>
</feature>
<name>A0A0M0EBV7_KOMEU</name>
<dbReference type="AlphaFoldDB" id="A0A0M0EBV7"/>
<protein>
    <recommendedName>
        <fullName evidence="1">Putative zinc-ribbon domain-containing protein</fullName>
    </recommendedName>
</protein>
<proteinExistence type="predicted"/>
<dbReference type="Proteomes" id="UP000037566">
    <property type="component" value="Unassembled WGS sequence"/>
</dbReference>
<evidence type="ECO:0000313" key="2">
    <source>
        <dbReference type="EMBL" id="KON62739.1"/>
    </source>
</evidence>
<evidence type="ECO:0000259" key="1">
    <source>
        <dbReference type="Pfam" id="PF13248"/>
    </source>
</evidence>
<gene>
    <name evidence="2" type="ORF">KOEU_37670</name>
</gene>
<dbReference type="Pfam" id="PF13248">
    <property type="entry name" value="Zn_ribbon_3"/>
    <property type="match status" value="1"/>
</dbReference>
<reference evidence="2" key="1">
    <citation type="submission" date="2015-08" db="EMBL/GenBank/DDBJ databases">
        <title>Draft genome sequence of Komagataeibacter europaeus CECT 8546 a cellulose producer strain from vinegar produced by the traditional method.</title>
        <authorList>
            <person name="Poehlein A."/>
            <person name="Valera M.J."/>
            <person name="Haack F.S."/>
            <person name="Mas A."/>
            <person name="Daniel R."/>
            <person name="Streit W.R."/>
            <person name="Mateo E."/>
        </authorList>
    </citation>
    <scope>NUCLEOTIDE SEQUENCE [LARGE SCALE GENOMIC DNA]</scope>
    <source>
        <strain evidence="2">CECT 8546</strain>
    </source>
</reference>
<evidence type="ECO:0000313" key="3">
    <source>
        <dbReference type="Proteomes" id="UP000037566"/>
    </source>
</evidence>